<dbReference type="PANTHER" id="PTHR10091">
    <property type="entry name" value="ALDOSE-1-EPIMERASE"/>
    <property type="match status" value="1"/>
</dbReference>
<dbReference type="PANTHER" id="PTHR10091:SF0">
    <property type="entry name" value="GALACTOSE MUTAROTASE"/>
    <property type="match status" value="1"/>
</dbReference>
<sequence length="307" mass="32880">MDHAATTPLSGRQLHLIHGDYSAVVASVGASLRELRYGGRDLIRSYDADEIRPNYRGAILAPWPNRVVDGAYSFGDATHVLSLTEPERGHALHGLLAWEDWETADQSDSSVRLRTTVAPQEGYPFRLTVEVTYTLDDAGLTTTVTALNAGPDAAPYGVAPHPYLVAGDGLVNEWTLTIPADTVLEVTEDRLIPTGLAAVSGDFDFRTPRRVNDTFLDHAFTGVTYDDDVATVSVTGPDGHGAAVSFGGGCPWVQVHTADLPKDPAGSRRGLAVEPMTCPPDAFNSGTDLVTLQPGAEHTVSWRIHSI</sequence>
<dbReference type="SUPFAM" id="SSF74650">
    <property type="entry name" value="Galactose mutarotase-like"/>
    <property type="match status" value="1"/>
</dbReference>
<reference evidence="2" key="1">
    <citation type="journal article" date="2019" name="Int. J. Syst. Evol. Microbiol.">
        <title>The Global Catalogue of Microorganisms (GCM) 10K type strain sequencing project: providing services to taxonomists for standard genome sequencing and annotation.</title>
        <authorList>
            <consortium name="The Broad Institute Genomics Platform"/>
            <consortium name="The Broad Institute Genome Sequencing Center for Infectious Disease"/>
            <person name="Wu L."/>
            <person name="Ma J."/>
        </authorList>
    </citation>
    <scope>NUCLEOTIDE SEQUENCE [LARGE SCALE GENOMIC DNA]</scope>
    <source>
        <strain evidence="2">JCM 11496</strain>
    </source>
</reference>
<evidence type="ECO:0000313" key="1">
    <source>
        <dbReference type="EMBL" id="MFD1847829.1"/>
    </source>
</evidence>
<dbReference type="EMBL" id="JBHUGA010000060">
    <property type="protein sequence ID" value="MFD1847829.1"/>
    <property type="molecule type" value="Genomic_DNA"/>
</dbReference>
<accession>A0ABW4QAV1</accession>
<dbReference type="CDD" id="cd09022">
    <property type="entry name" value="Aldose_epim_Ec_YihR"/>
    <property type="match status" value="1"/>
</dbReference>
<dbReference type="InterPro" id="IPR014718">
    <property type="entry name" value="GH-type_carb-bd"/>
</dbReference>
<dbReference type="RefSeq" id="WP_343881093.1">
    <property type="nucleotide sequence ID" value="NZ_BAAAIJ010000051.1"/>
</dbReference>
<proteinExistence type="predicted"/>
<comment type="caution">
    <text evidence="1">The sequence shown here is derived from an EMBL/GenBank/DDBJ whole genome shotgun (WGS) entry which is preliminary data.</text>
</comment>
<protein>
    <submittedName>
        <fullName evidence="1">Aldose 1-epimerase family protein</fullName>
    </submittedName>
</protein>
<dbReference type="InterPro" id="IPR008183">
    <property type="entry name" value="Aldose_1/G6P_1-epimerase"/>
</dbReference>
<name>A0ABW4QAV1_9MICC</name>
<keyword evidence="2" id="KW-1185">Reference proteome</keyword>
<evidence type="ECO:0000313" key="2">
    <source>
        <dbReference type="Proteomes" id="UP001597307"/>
    </source>
</evidence>
<organism evidence="1 2">
    <name type="scientific">Arthrobacter flavus</name>
    <dbReference type="NCBI Taxonomy" id="95172"/>
    <lineage>
        <taxon>Bacteria</taxon>
        <taxon>Bacillati</taxon>
        <taxon>Actinomycetota</taxon>
        <taxon>Actinomycetes</taxon>
        <taxon>Micrococcales</taxon>
        <taxon>Micrococcaceae</taxon>
        <taxon>Arthrobacter</taxon>
    </lineage>
</organism>
<dbReference type="InterPro" id="IPR037480">
    <property type="entry name" value="YihR-like"/>
</dbReference>
<dbReference type="InterPro" id="IPR011013">
    <property type="entry name" value="Gal_mutarotase_sf_dom"/>
</dbReference>
<dbReference type="Proteomes" id="UP001597307">
    <property type="component" value="Unassembled WGS sequence"/>
</dbReference>
<dbReference type="Gene3D" id="2.70.98.10">
    <property type="match status" value="1"/>
</dbReference>
<gene>
    <name evidence="1" type="ORF">ACFSFX_14660</name>
</gene>
<dbReference type="Pfam" id="PF01263">
    <property type="entry name" value="Aldose_epim"/>
    <property type="match status" value="1"/>
</dbReference>